<reference evidence="7" key="1">
    <citation type="journal article" date="2019" name="Int. J. Syst. Evol. Microbiol.">
        <title>The Global Catalogue of Microorganisms (GCM) 10K type strain sequencing project: providing services to taxonomists for standard genome sequencing and annotation.</title>
        <authorList>
            <consortium name="The Broad Institute Genomics Platform"/>
            <consortium name="The Broad Institute Genome Sequencing Center for Infectious Disease"/>
            <person name="Wu L."/>
            <person name="Ma J."/>
        </authorList>
    </citation>
    <scope>NUCLEOTIDE SEQUENCE [LARGE SCALE GENOMIC DNA]</scope>
    <source>
        <strain evidence="7">JCM 9092</strain>
    </source>
</reference>
<proteinExistence type="predicted"/>
<protein>
    <recommendedName>
        <fullName evidence="5">FAD-binding domain-containing protein</fullName>
    </recommendedName>
</protein>
<organism evidence="6 7">
    <name type="scientific">Streptomyces rectiviolaceus</name>
    <dbReference type="NCBI Taxonomy" id="332591"/>
    <lineage>
        <taxon>Bacteria</taxon>
        <taxon>Bacillati</taxon>
        <taxon>Actinomycetota</taxon>
        <taxon>Actinomycetes</taxon>
        <taxon>Kitasatosporales</taxon>
        <taxon>Streptomycetaceae</taxon>
        <taxon>Streptomyces</taxon>
    </lineage>
</organism>
<dbReference type="InterPro" id="IPR002938">
    <property type="entry name" value="FAD-bd"/>
</dbReference>
<feature type="domain" description="FAD-binding" evidence="5">
    <location>
        <begin position="7"/>
        <end position="52"/>
    </location>
</feature>
<sequence>MGRVPGVTLIGDAAHLMVPSGEGANLAMYDGAELGRAIAAHPDDVEAALSEYEQTLFTGDE</sequence>
<keyword evidence="3" id="KW-0560">Oxidoreductase</keyword>
<dbReference type="PANTHER" id="PTHR46972">
    <property type="entry name" value="MONOOXYGENASE ASQM-RELATED"/>
    <property type="match status" value="1"/>
</dbReference>
<evidence type="ECO:0000259" key="5">
    <source>
        <dbReference type="Pfam" id="PF01494"/>
    </source>
</evidence>
<comment type="caution">
    <text evidence="6">The sequence shown here is derived from an EMBL/GenBank/DDBJ whole genome shotgun (WGS) entry which is preliminary data.</text>
</comment>
<name>A0ABP6M9R8_9ACTN</name>
<evidence type="ECO:0000256" key="4">
    <source>
        <dbReference type="ARBA" id="ARBA00023033"/>
    </source>
</evidence>
<evidence type="ECO:0000313" key="7">
    <source>
        <dbReference type="Proteomes" id="UP001501637"/>
    </source>
</evidence>
<gene>
    <name evidence="6" type="ORF">GCM10010449_14620</name>
</gene>
<dbReference type="EMBL" id="BAAAUG010000022">
    <property type="protein sequence ID" value="GAA3091940.1"/>
    <property type="molecule type" value="Genomic_DNA"/>
</dbReference>
<dbReference type="InterPro" id="IPR036188">
    <property type="entry name" value="FAD/NAD-bd_sf"/>
</dbReference>
<accession>A0ABP6M9R8</accession>
<dbReference type="Gene3D" id="3.50.50.60">
    <property type="entry name" value="FAD/NAD(P)-binding domain"/>
    <property type="match status" value="1"/>
</dbReference>
<dbReference type="Pfam" id="PF01494">
    <property type="entry name" value="FAD_binding_3"/>
    <property type="match status" value="1"/>
</dbReference>
<keyword evidence="4" id="KW-0503">Monooxygenase</keyword>
<dbReference type="PANTHER" id="PTHR46972:SF1">
    <property type="entry name" value="FAD DEPENDENT OXIDOREDUCTASE DOMAIN-CONTAINING PROTEIN"/>
    <property type="match status" value="1"/>
</dbReference>
<dbReference type="Proteomes" id="UP001501637">
    <property type="component" value="Unassembled WGS sequence"/>
</dbReference>
<evidence type="ECO:0000256" key="1">
    <source>
        <dbReference type="ARBA" id="ARBA00022630"/>
    </source>
</evidence>
<keyword evidence="2" id="KW-0274">FAD</keyword>
<evidence type="ECO:0000313" key="6">
    <source>
        <dbReference type="EMBL" id="GAA3091940.1"/>
    </source>
</evidence>
<evidence type="ECO:0000256" key="3">
    <source>
        <dbReference type="ARBA" id="ARBA00023002"/>
    </source>
</evidence>
<evidence type="ECO:0000256" key="2">
    <source>
        <dbReference type="ARBA" id="ARBA00022827"/>
    </source>
</evidence>
<keyword evidence="7" id="KW-1185">Reference proteome</keyword>
<keyword evidence="1" id="KW-0285">Flavoprotein</keyword>
<dbReference type="SUPFAM" id="SSF51905">
    <property type="entry name" value="FAD/NAD(P)-binding domain"/>
    <property type="match status" value="1"/>
</dbReference>